<keyword evidence="3" id="KW-1185">Reference proteome</keyword>
<gene>
    <name evidence="2" type="primary">WBGene00092418</name>
</gene>
<proteinExistence type="predicted"/>
<reference evidence="2" key="2">
    <citation type="submission" date="2022-06" db="UniProtKB">
        <authorList>
            <consortium name="EnsemblMetazoa"/>
        </authorList>
    </citation>
    <scope>IDENTIFICATION</scope>
    <source>
        <strain evidence="2">PS312</strain>
    </source>
</reference>
<evidence type="ECO:0000313" key="3">
    <source>
        <dbReference type="Proteomes" id="UP000005239"/>
    </source>
</evidence>
<protein>
    <submittedName>
        <fullName evidence="2">Uncharacterized protein</fullName>
    </submittedName>
</protein>
<name>A0A2A6B957_PRIPA</name>
<dbReference type="AlphaFoldDB" id="A0A2A6B957"/>
<organism evidence="2 3">
    <name type="scientific">Pristionchus pacificus</name>
    <name type="common">Parasitic nematode worm</name>
    <dbReference type="NCBI Taxonomy" id="54126"/>
    <lineage>
        <taxon>Eukaryota</taxon>
        <taxon>Metazoa</taxon>
        <taxon>Ecdysozoa</taxon>
        <taxon>Nematoda</taxon>
        <taxon>Chromadorea</taxon>
        <taxon>Rhabditida</taxon>
        <taxon>Rhabditina</taxon>
        <taxon>Diplogasteromorpha</taxon>
        <taxon>Diplogasteroidea</taxon>
        <taxon>Neodiplogasteridae</taxon>
        <taxon>Pristionchus</taxon>
    </lineage>
</organism>
<evidence type="ECO:0000313" key="2">
    <source>
        <dbReference type="EnsemblMetazoa" id="PPA02864.1"/>
    </source>
</evidence>
<dbReference type="Proteomes" id="UP000005239">
    <property type="component" value="Unassembled WGS sequence"/>
</dbReference>
<accession>A0A8R1Y9D8</accession>
<reference evidence="3" key="1">
    <citation type="journal article" date="2008" name="Nat. Genet.">
        <title>The Pristionchus pacificus genome provides a unique perspective on nematode lifestyle and parasitism.</title>
        <authorList>
            <person name="Dieterich C."/>
            <person name="Clifton S.W."/>
            <person name="Schuster L.N."/>
            <person name="Chinwalla A."/>
            <person name="Delehaunty K."/>
            <person name="Dinkelacker I."/>
            <person name="Fulton L."/>
            <person name="Fulton R."/>
            <person name="Godfrey J."/>
            <person name="Minx P."/>
            <person name="Mitreva M."/>
            <person name="Roeseler W."/>
            <person name="Tian H."/>
            <person name="Witte H."/>
            <person name="Yang S.P."/>
            <person name="Wilson R.K."/>
            <person name="Sommer R.J."/>
        </authorList>
    </citation>
    <scope>NUCLEOTIDE SEQUENCE [LARGE SCALE GENOMIC DNA]</scope>
    <source>
        <strain evidence="3">PS312</strain>
    </source>
</reference>
<evidence type="ECO:0000256" key="1">
    <source>
        <dbReference type="SAM" id="MobiDB-lite"/>
    </source>
</evidence>
<feature type="compositionally biased region" description="Polar residues" evidence="1">
    <location>
        <begin position="196"/>
        <end position="205"/>
    </location>
</feature>
<feature type="region of interest" description="Disordered" evidence="1">
    <location>
        <begin position="158"/>
        <end position="221"/>
    </location>
</feature>
<sequence length="277" mass="30396">MFRWPHAKIITDELKIRRTQLDYLIYSIEKFHPGVTMEFVMEMLQIDPTNLPLRNRMSEIIEVVHISYMTRAADLTSILTMESRLLDRRVKKLTQRVGKSSESEGAKGLIQVPIDPLLNTDSTNKNHMGDRIPVHLVHGRAPPSPTTAAAIGPTAVAPAALSSGPQSGPQSEEPLSARTPAKEPATNEEKTEISGYATQTASDYVNVSPEGSRPKLPDMTDLPSISTIEQVSDIDTSTIPCDVSSLLIAGDVSDHDLCRNGQCESEIKDQRSPMVDL</sequence>
<accession>A0A2A6B957</accession>
<dbReference type="EnsemblMetazoa" id="PPA02864.1">
    <property type="protein sequence ID" value="PPA02864.1"/>
    <property type="gene ID" value="WBGene00092418"/>
</dbReference>